<dbReference type="EMBL" id="JAROCD010000006">
    <property type="protein sequence ID" value="MDN4602185.1"/>
    <property type="molecule type" value="Genomic_DNA"/>
</dbReference>
<accession>A0ABT8JAQ5</accession>
<dbReference type="RefSeq" id="WP_301246940.1">
    <property type="nucleotide sequence ID" value="NZ_JAROCD010000006.1"/>
</dbReference>
<protein>
    <submittedName>
        <fullName evidence="1">Uncharacterized protein</fullName>
    </submittedName>
</protein>
<reference evidence="1" key="1">
    <citation type="submission" date="2023-03" db="EMBL/GenBank/DDBJ databases">
        <title>MT1 and MT2 Draft Genomes of Novel Species.</title>
        <authorList>
            <person name="Venkateswaran K."/>
        </authorList>
    </citation>
    <scope>NUCLEOTIDE SEQUENCE</scope>
    <source>
        <strain evidence="1">F6_3S_P_1C</strain>
    </source>
</reference>
<keyword evidence="2" id="KW-1185">Reference proteome</keyword>
<dbReference type="Proteomes" id="UP001174205">
    <property type="component" value="Unassembled WGS sequence"/>
</dbReference>
<proteinExistence type="predicted"/>
<evidence type="ECO:0000313" key="1">
    <source>
        <dbReference type="EMBL" id="MDN4602185.1"/>
    </source>
</evidence>
<name>A0ABT8JAQ5_9BACL</name>
<evidence type="ECO:0000313" key="2">
    <source>
        <dbReference type="Proteomes" id="UP001174205"/>
    </source>
</evidence>
<comment type="caution">
    <text evidence="1">The sequence shown here is derived from an EMBL/GenBank/DDBJ whole genome shotgun (WGS) entry which is preliminary data.</text>
</comment>
<organism evidence="1 2">
    <name type="scientific">Paenibacillus vandeheii</name>
    <dbReference type="NCBI Taxonomy" id="3035917"/>
    <lineage>
        <taxon>Bacteria</taxon>
        <taxon>Bacillati</taxon>
        <taxon>Bacillota</taxon>
        <taxon>Bacilli</taxon>
        <taxon>Bacillales</taxon>
        <taxon>Paenibacillaceae</taxon>
        <taxon>Paenibacillus</taxon>
    </lineage>
</organism>
<sequence length="76" mass="8954">MEINLSEMCGGLAQEWKNIAKRIFHQHWDGEPVRRVGQRFLEEVSLKQGYRQVQVRFVERQQLAPITETDKNIATD</sequence>
<gene>
    <name evidence="1" type="ORF">P5G61_13200</name>
</gene>